<dbReference type="GO" id="GO:0004540">
    <property type="term" value="F:RNA nuclease activity"/>
    <property type="evidence" value="ECO:0007669"/>
    <property type="project" value="InterPro"/>
</dbReference>
<evidence type="ECO:0008006" key="8">
    <source>
        <dbReference type="Google" id="ProtNLM"/>
    </source>
</evidence>
<evidence type="ECO:0000313" key="7">
    <source>
        <dbReference type="Proteomes" id="UP000187941"/>
    </source>
</evidence>
<dbReference type="GO" id="GO:0016787">
    <property type="term" value="F:hydrolase activity"/>
    <property type="evidence" value="ECO:0007669"/>
    <property type="project" value="UniProtKB-KW"/>
</dbReference>
<evidence type="ECO:0000256" key="1">
    <source>
        <dbReference type="ARBA" id="ARBA00022553"/>
    </source>
</evidence>
<dbReference type="KEGG" id="smon:AWR27_01430"/>
<evidence type="ECO:0000313" key="6">
    <source>
        <dbReference type="EMBL" id="AQG78128.1"/>
    </source>
</evidence>
<proteinExistence type="predicted"/>
<evidence type="ECO:0000256" key="4">
    <source>
        <dbReference type="ARBA" id="ARBA00022741"/>
    </source>
</evidence>
<keyword evidence="1" id="KW-0597">Phosphoprotein</keyword>
<dbReference type="OrthoDB" id="955324at2"/>
<dbReference type="STRING" id="1178516.AWR27_01430"/>
<sequence>MSEEVRKWLIDIGEAIENIDVHLGRKRDFSLYQANITIRRAVERELEIIGEATNRVLKVDNTIGITDARRIIDLRNRVIHAYDAVDDVIVWGVILKNLPALKQEIRDLLAVD</sequence>
<keyword evidence="4" id="KW-0547">Nucleotide-binding</keyword>
<dbReference type="EMBL" id="CP014263">
    <property type="protein sequence ID" value="AQG78128.1"/>
    <property type="molecule type" value="Genomic_DNA"/>
</dbReference>
<dbReference type="InterPro" id="IPR051813">
    <property type="entry name" value="HepT_RNase_toxin"/>
</dbReference>
<dbReference type="PANTHER" id="PTHR34139">
    <property type="entry name" value="UPF0331 PROTEIN MJ0127"/>
    <property type="match status" value="1"/>
</dbReference>
<dbReference type="GO" id="GO:0110001">
    <property type="term" value="C:toxin-antitoxin complex"/>
    <property type="evidence" value="ECO:0007669"/>
    <property type="project" value="InterPro"/>
</dbReference>
<evidence type="ECO:0000256" key="3">
    <source>
        <dbReference type="ARBA" id="ARBA00022722"/>
    </source>
</evidence>
<reference evidence="6 7" key="1">
    <citation type="submission" date="2016-01" db="EMBL/GenBank/DDBJ databases">
        <authorList>
            <person name="Oliw E.H."/>
        </authorList>
    </citation>
    <scope>NUCLEOTIDE SEQUENCE [LARGE SCALE GENOMIC DNA]</scope>
    <source>
        <strain evidence="6 7">DY10</strain>
    </source>
</reference>
<keyword evidence="5" id="KW-0378">Hydrolase</keyword>
<keyword evidence="3" id="KW-0540">Nuclease</keyword>
<evidence type="ECO:0000256" key="5">
    <source>
        <dbReference type="ARBA" id="ARBA00022801"/>
    </source>
</evidence>
<dbReference type="RefSeq" id="WP_077129550.1">
    <property type="nucleotide sequence ID" value="NZ_CP014263.1"/>
</dbReference>
<keyword evidence="2" id="KW-1277">Toxin-antitoxin system</keyword>
<gene>
    <name evidence="6" type="ORF">AWR27_01430</name>
</gene>
<dbReference type="PANTHER" id="PTHR34139:SF1">
    <property type="entry name" value="RNASE MJ1380-RELATED"/>
    <property type="match status" value="1"/>
</dbReference>
<dbReference type="Proteomes" id="UP000187941">
    <property type="component" value="Chromosome"/>
</dbReference>
<keyword evidence="7" id="KW-1185">Reference proteome</keyword>
<dbReference type="InterPro" id="IPR008201">
    <property type="entry name" value="HepT-like"/>
</dbReference>
<dbReference type="AlphaFoldDB" id="A0A1P9WRX2"/>
<organism evidence="6 7">
    <name type="scientific">Spirosoma montaniterrae</name>
    <dbReference type="NCBI Taxonomy" id="1178516"/>
    <lineage>
        <taxon>Bacteria</taxon>
        <taxon>Pseudomonadati</taxon>
        <taxon>Bacteroidota</taxon>
        <taxon>Cytophagia</taxon>
        <taxon>Cytophagales</taxon>
        <taxon>Cytophagaceae</taxon>
        <taxon>Spirosoma</taxon>
    </lineage>
</organism>
<name>A0A1P9WRX2_9BACT</name>
<evidence type="ECO:0000256" key="2">
    <source>
        <dbReference type="ARBA" id="ARBA00022649"/>
    </source>
</evidence>
<dbReference type="Pfam" id="PF01934">
    <property type="entry name" value="HepT-like"/>
    <property type="match status" value="1"/>
</dbReference>
<accession>A0A1P9WRX2</accession>
<dbReference type="GO" id="GO:0000166">
    <property type="term" value="F:nucleotide binding"/>
    <property type="evidence" value="ECO:0007669"/>
    <property type="project" value="UniProtKB-KW"/>
</dbReference>
<protein>
    <recommendedName>
        <fullName evidence="8">Antitoxin</fullName>
    </recommendedName>
</protein>